<dbReference type="Proteomes" id="UP000256304">
    <property type="component" value="Unassembled WGS sequence"/>
</dbReference>
<dbReference type="Pfam" id="PF07883">
    <property type="entry name" value="Cupin_2"/>
    <property type="match status" value="1"/>
</dbReference>
<dbReference type="InterPro" id="IPR053146">
    <property type="entry name" value="QDO-like"/>
</dbReference>
<dbReference type="AlphaFoldDB" id="A0A3D9R5F2"/>
<feature type="domain" description="Cupin type-2" evidence="1">
    <location>
        <begin position="52"/>
        <end position="107"/>
    </location>
</feature>
<dbReference type="OrthoDB" id="9794183at2"/>
<dbReference type="EMBL" id="QTTN01000032">
    <property type="protein sequence ID" value="REE69639.1"/>
    <property type="molecule type" value="Genomic_DNA"/>
</dbReference>
<dbReference type="SUPFAM" id="SSF51182">
    <property type="entry name" value="RmlC-like cupins"/>
    <property type="match status" value="1"/>
</dbReference>
<dbReference type="PANTHER" id="PTHR36440">
    <property type="entry name" value="PUTATIVE (AFU_ORTHOLOGUE AFUA_8G07350)-RELATED"/>
    <property type="match status" value="1"/>
</dbReference>
<dbReference type="InterPro" id="IPR013096">
    <property type="entry name" value="Cupin_2"/>
</dbReference>
<dbReference type="CDD" id="cd02215">
    <property type="entry name" value="cupin_QDO_N_C"/>
    <property type="match status" value="1"/>
</dbReference>
<gene>
    <name evidence="2" type="ORF">A8990_13236</name>
</gene>
<dbReference type="PANTHER" id="PTHR36440:SF1">
    <property type="entry name" value="PUTATIVE (AFU_ORTHOLOGUE AFUA_8G07350)-RELATED"/>
    <property type="match status" value="1"/>
</dbReference>
<keyword evidence="2" id="KW-0223">Dioxygenase</keyword>
<dbReference type="GO" id="GO:0051213">
    <property type="term" value="F:dioxygenase activity"/>
    <property type="evidence" value="ECO:0007669"/>
    <property type="project" value="UniProtKB-KW"/>
</dbReference>
<evidence type="ECO:0000313" key="2">
    <source>
        <dbReference type="EMBL" id="REE69639.1"/>
    </source>
</evidence>
<keyword evidence="3" id="KW-1185">Reference proteome</keyword>
<dbReference type="Gene3D" id="2.60.120.10">
    <property type="entry name" value="Jelly Rolls"/>
    <property type="match status" value="1"/>
</dbReference>
<accession>A0A3D9R5F2</accession>
<name>A0A3D9R5F2_9BACL</name>
<organism evidence="2 3">
    <name type="scientific">Paenibacillus taihuensis</name>
    <dbReference type="NCBI Taxonomy" id="1156355"/>
    <lineage>
        <taxon>Bacteria</taxon>
        <taxon>Bacillati</taxon>
        <taxon>Bacillota</taxon>
        <taxon>Bacilli</taxon>
        <taxon>Bacillales</taxon>
        <taxon>Paenibacillaceae</taxon>
        <taxon>Paenibacillus</taxon>
    </lineage>
</organism>
<dbReference type="InterPro" id="IPR014710">
    <property type="entry name" value="RmlC-like_jellyroll"/>
</dbReference>
<protein>
    <submittedName>
        <fullName evidence="2">Quercetin dioxygenase-like cupin family protein</fullName>
    </submittedName>
</protein>
<dbReference type="InterPro" id="IPR011051">
    <property type="entry name" value="RmlC_Cupin_sf"/>
</dbReference>
<comment type="caution">
    <text evidence="2">The sequence shown here is derived from an EMBL/GenBank/DDBJ whole genome shotgun (WGS) entry which is preliminary data.</text>
</comment>
<keyword evidence="2" id="KW-0560">Oxidoreductase</keyword>
<sequence>MTVGNKSIAGAMHRSINDDNTYFFLNGLASILVSGEDTNGEFCIIHFTGKKDAGPPLHIHEAEDETFLVVEGELEIQIGDEIIHAKAGDYVFAPRGIPHAPKTISETSQIVVTNYPAGFDRFVKEMSVPYHKGMEKPEGPPSAELIKKLFEVSEKYKITYPSL</sequence>
<reference evidence="2 3" key="1">
    <citation type="submission" date="2018-08" db="EMBL/GenBank/DDBJ databases">
        <title>Genomic Encyclopedia of Type Strains, Phase III (KMG-III): the genomes of soil and plant-associated and newly described type strains.</title>
        <authorList>
            <person name="Whitman W."/>
        </authorList>
    </citation>
    <scope>NUCLEOTIDE SEQUENCE [LARGE SCALE GENOMIC DNA]</scope>
    <source>
        <strain evidence="2 3">CGMCC 1.10966</strain>
    </source>
</reference>
<proteinExistence type="predicted"/>
<dbReference type="RefSeq" id="WP_116191264.1">
    <property type="nucleotide sequence ID" value="NZ_QTTN01000032.1"/>
</dbReference>
<evidence type="ECO:0000313" key="3">
    <source>
        <dbReference type="Proteomes" id="UP000256304"/>
    </source>
</evidence>
<evidence type="ECO:0000259" key="1">
    <source>
        <dbReference type="Pfam" id="PF07883"/>
    </source>
</evidence>